<dbReference type="InterPro" id="IPR023867">
    <property type="entry name" value="Sulphatase_maturase_rSAM"/>
</dbReference>
<keyword evidence="2" id="KW-1185">Reference proteome</keyword>
<dbReference type="EMBL" id="SPMZ01000016">
    <property type="protein sequence ID" value="NMQ18889.1"/>
    <property type="molecule type" value="Genomic_DNA"/>
</dbReference>
<dbReference type="PANTHER" id="PTHR43273:SF8">
    <property type="entry name" value="RADICAL SAM DOMAIN PROTEIN"/>
    <property type="match status" value="1"/>
</dbReference>
<evidence type="ECO:0000313" key="1">
    <source>
        <dbReference type="EMBL" id="NMQ18889.1"/>
    </source>
</evidence>
<evidence type="ECO:0000313" key="2">
    <source>
        <dbReference type="Proteomes" id="UP000760480"/>
    </source>
</evidence>
<gene>
    <name evidence="1" type="ORF">E4P82_06500</name>
</gene>
<protein>
    <recommendedName>
        <fullName evidence="3">SPASM domain-containing protein</fullName>
    </recommendedName>
</protein>
<dbReference type="InterPro" id="IPR013785">
    <property type="entry name" value="Aldolase_TIM"/>
</dbReference>
<evidence type="ECO:0008006" key="3">
    <source>
        <dbReference type="Google" id="ProtNLM"/>
    </source>
</evidence>
<accession>A0ABX1TJZ8</accession>
<dbReference type="SUPFAM" id="SSF102114">
    <property type="entry name" value="Radical SAM enzymes"/>
    <property type="match status" value="1"/>
</dbReference>
<comment type="caution">
    <text evidence="1">The sequence shown here is derived from an EMBL/GenBank/DDBJ whole genome shotgun (WGS) entry which is preliminary data.</text>
</comment>
<dbReference type="Proteomes" id="UP000760480">
    <property type="component" value="Unassembled WGS sequence"/>
</dbReference>
<dbReference type="PANTHER" id="PTHR43273">
    <property type="entry name" value="ANAEROBIC SULFATASE-MATURATING ENZYME HOMOLOG ASLB-RELATED"/>
    <property type="match status" value="1"/>
</dbReference>
<sequence>MLHDSFRVDRKGQSTFDRTMQGINTLDDRGIKYNAIAVVTRRTLANPEAFLDFFYERRRSLIDFHFNVLASPIANSGDLEYGSNDRNKFYQFYRRLFNWWEEKRMAGGDFPIRNLSQTLERLAMYGHSEAPSYVCETSAPLRSLNMDADGNLTTFYAGLDIGTEADRYGDGSGLALGNIRRSSLAGMLRSSKLAAMVDDFDKSHQRCAAKCEYFSVCPGGFELIQWRDENNTGHDTPETVECLVHVKTLIDAALDFIDSADRRLSDNHDEYHQSTN</sequence>
<reference evidence="1 2" key="1">
    <citation type="submission" date="2019-03" db="EMBL/GenBank/DDBJ databases">
        <title>Metabolic reconstructions from genomes of highly enriched 'Candidatus Accumulibacter' and 'Candidatus Competibacter' bioreactor populations.</title>
        <authorList>
            <person name="Annavajhala M.K."/>
            <person name="Welles L."/>
            <person name="Abbas B."/>
            <person name="Sorokin D."/>
            <person name="Park H."/>
            <person name="Van Loosdrecht M."/>
            <person name="Chandran K."/>
        </authorList>
    </citation>
    <scope>NUCLEOTIDE SEQUENCE [LARGE SCALE GENOMIC DNA]</scope>
    <source>
        <strain evidence="1 2">SBR_G</strain>
    </source>
</reference>
<dbReference type="Gene3D" id="3.20.20.70">
    <property type="entry name" value="Aldolase class I"/>
    <property type="match status" value="1"/>
</dbReference>
<proteinExistence type="predicted"/>
<name>A0ABX1TJZ8_9GAMM</name>
<dbReference type="InterPro" id="IPR058240">
    <property type="entry name" value="rSAM_sf"/>
</dbReference>
<organism evidence="1 2">
    <name type="scientific">Candidatus Competibacter phosphatis</name>
    <dbReference type="NCBI Taxonomy" id="221280"/>
    <lineage>
        <taxon>Bacteria</taxon>
        <taxon>Pseudomonadati</taxon>
        <taxon>Pseudomonadota</taxon>
        <taxon>Gammaproteobacteria</taxon>
        <taxon>Candidatus Competibacteraceae</taxon>
        <taxon>Candidatus Competibacter</taxon>
    </lineage>
</organism>
<dbReference type="RefSeq" id="WP_169248138.1">
    <property type="nucleotide sequence ID" value="NZ_SPMZ01000016.1"/>
</dbReference>